<keyword evidence="1" id="KW-0812">Transmembrane</keyword>
<protein>
    <submittedName>
        <fullName evidence="2">Uncharacterized protein</fullName>
    </submittedName>
</protein>
<sequence>MTGAPFWDAAIWVILGLIGGIVLGRWGSPRAPFVFAVVIALAGAVAVPVIFIWQGAEGIALAVMVMLWSIPTTIGLALGAVIARIWRRD</sequence>
<reference evidence="2 3" key="1">
    <citation type="submission" date="2018-04" db="EMBL/GenBank/DDBJ databases">
        <title>Pararhodobacter oceanense sp. nov., isolated from marine intertidal sediment.</title>
        <authorList>
            <person name="Wang X.-L."/>
            <person name="Du Z.-J."/>
        </authorList>
    </citation>
    <scope>NUCLEOTIDE SEQUENCE [LARGE SCALE GENOMIC DNA]</scope>
    <source>
        <strain evidence="2 3">AM505</strain>
    </source>
</reference>
<feature type="transmembrane region" description="Helical" evidence="1">
    <location>
        <begin position="59"/>
        <end position="83"/>
    </location>
</feature>
<comment type="caution">
    <text evidence="2">The sequence shown here is derived from an EMBL/GenBank/DDBJ whole genome shotgun (WGS) entry which is preliminary data.</text>
</comment>
<proteinExistence type="predicted"/>
<feature type="transmembrane region" description="Helical" evidence="1">
    <location>
        <begin position="6"/>
        <end position="26"/>
    </location>
</feature>
<dbReference type="AlphaFoldDB" id="A0A2T8HWX7"/>
<keyword evidence="3" id="KW-1185">Reference proteome</keyword>
<evidence type="ECO:0000256" key="1">
    <source>
        <dbReference type="SAM" id="Phobius"/>
    </source>
</evidence>
<name>A0A2T8HWX7_9RHOB</name>
<keyword evidence="1" id="KW-0472">Membrane</keyword>
<evidence type="ECO:0000313" key="2">
    <source>
        <dbReference type="EMBL" id="PVH29908.1"/>
    </source>
</evidence>
<gene>
    <name evidence="2" type="ORF">DDE20_07385</name>
</gene>
<organism evidence="2 3">
    <name type="scientific">Pararhodobacter oceanensis</name>
    <dbReference type="NCBI Taxonomy" id="2172121"/>
    <lineage>
        <taxon>Bacteria</taxon>
        <taxon>Pseudomonadati</taxon>
        <taxon>Pseudomonadota</taxon>
        <taxon>Alphaproteobacteria</taxon>
        <taxon>Rhodobacterales</taxon>
        <taxon>Paracoccaceae</taxon>
        <taxon>Pararhodobacter</taxon>
    </lineage>
</organism>
<evidence type="ECO:0000313" key="3">
    <source>
        <dbReference type="Proteomes" id="UP000245911"/>
    </source>
</evidence>
<keyword evidence="1" id="KW-1133">Transmembrane helix</keyword>
<feature type="transmembrane region" description="Helical" evidence="1">
    <location>
        <begin position="33"/>
        <end position="53"/>
    </location>
</feature>
<dbReference type="EMBL" id="QDKM01000002">
    <property type="protein sequence ID" value="PVH29908.1"/>
    <property type="molecule type" value="Genomic_DNA"/>
</dbReference>
<dbReference type="RefSeq" id="WP_116557798.1">
    <property type="nucleotide sequence ID" value="NZ_JBLWYE010000008.1"/>
</dbReference>
<dbReference type="Proteomes" id="UP000245911">
    <property type="component" value="Unassembled WGS sequence"/>
</dbReference>
<accession>A0A2T8HWX7</accession>